<name>A0ABN8PL88_9CNID</name>
<accession>A0ABN8PL88</accession>
<proteinExistence type="predicted"/>
<gene>
    <name evidence="2" type="ORF">PLOB_00044948</name>
</gene>
<keyword evidence="3" id="KW-1185">Reference proteome</keyword>
<dbReference type="EMBL" id="CALNXK010000078">
    <property type="protein sequence ID" value="CAH3146250.1"/>
    <property type="molecule type" value="Genomic_DNA"/>
</dbReference>
<reference evidence="2 3" key="1">
    <citation type="submission" date="2022-05" db="EMBL/GenBank/DDBJ databases">
        <authorList>
            <consortium name="Genoscope - CEA"/>
            <person name="William W."/>
        </authorList>
    </citation>
    <scope>NUCLEOTIDE SEQUENCE [LARGE SCALE GENOMIC DNA]</scope>
</reference>
<feature type="region of interest" description="Disordered" evidence="1">
    <location>
        <begin position="225"/>
        <end position="277"/>
    </location>
</feature>
<organism evidence="2 3">
    <name type="scientific">Porites lobata</name>
    <dbReference type="NCBI Taxonomy" id="104759"/>
    <lineage>
        <taxon>Eukaryota</taxon>
        <taxon>Metazoa</taxon>
        <taxon>Cnidaria</taxon>
        <taxon>Anthozoa</taxon>
        <taxon>Hexacorallia</taxon>
        <taxon>Scleractinia</taxon>
        <taxon>Fungiina</taxon>
        <taxon>Poritidae</taxon>
        <taxon>Porites</taxon>
    </lineage>
</organism>
<protein>
    <submittedName>
        <fullName evidence="2">Uncharacterized protein</fullName>
    </submittedName>
</protein>
<sequence length="303" mass="34263">MQSLQAFRSSVKSSTHNVLEYGNAMLKNWIGFTEKDVDSFILDLKEMVMREEDDAARALAGLEPPYEVLEEFCPFVSKFADHLINPDLSEQERKRRKAKMLNANVSDVLGKVDEFQPLGMYDARASVKGNNVESKDMLQFDRFVGLGFSEPMIDTIKTKAHKLVAGGLVTRTFSGDESRSAKSFSSNKPHLVQPHKHFGYQCDDSCLQYKANNVCAHTVAAAQDKNKMEEHTTRPLKTSPKGRLEALCTGKPQAGKKKSHKQKRKRRRSPAQSSEEPTRASVYLWRESCHPFLIMLPVRENVI</sequence>
<evidence type="ECO:0000256" key="1">
    <source>
        <dbReference type="SAM" id="MobiDB-lite"/>
    </source>
</evidence>
<feature type="compositionally biased region" description="Basic residues" evidence="1">
    <location>
        <begin position="254"/>
        <end position="269"/>
    </location>
</feature>
<comment type="caution">
    <text evidence="2">The sequence shown here is derived from an EMBL/GenBank/DDBJ whole genome shotgun (WGS) entry which is preliminary data.</text>
</comment>
<evidence type="ECO:0000313" key="3">
    <source>
        <dbReference type="Proteomes" id="UP001159405"/>
    </source>
</evidence>
<dbReference type="Proteomes" id="UP001159405">
    <property type="component" value="Unassembled WGS sequence"/>
</dbReference>
<evidence type="ECO:0000313" key="2">
    <source>
        <dbReference type="EMBL" id="CAH3146250.1"/>
    </source>
</evidence>